<feature type="chain" id="PRO_5042147546" description="WSC domain-containing protein" evidence="2">
    <location>
        <begin position="24"/>
        <end position="240"/>
    </location>
</feature>
<feature type="signal peptide" evidence="2">
    <location>
        <begin position="1"/>
        <end position="23"/>
    </location>
</feature>
<keyword evidence="4" id="KW-1185">Reference proteome</keyword>
<feature type="region of interest" description="Disordered" evidence="1">
    <location>
        <begin position="162"/>
        <end position="240"/>
    </location>
</feature>
<proteinExistence type="predicted"/>
<evidence type="ECO:0000256" key="2">
    <source>
        <dbReference type="SAM" id="SignalP"/>
    </source>
</evidence>
<evidence type="ECO:0000256" key="1">
    <source>
        <dbReference type="SAM" id="MobiDB-lite"/>
    </source>
</evidence>
<reference evidence="3" key="1">
    <citation type="submission" date="2023-08" db="EMBL/GenBank/DDBJ databases">
        <authorList>
            <person name="Audoor S."/>
            <person name="Bilcke G."/>
        </authorList>
    </citation>
    <scope>NUCLEOTIDE SEQUENCE</scope>
</reference>
<feature type="compositionally biased region" description="Basic residues" evidence="1">
    <location>
        <begin position="188"/>
        <end position="201"/>
    </location>
</feature>
<comment type="caution">
    <text evidence="3">The sequence shown here is derived from an EMBL/GenBank/DDBJ whole genome shotgun (WGS) entry which is preliminary data.</text>
</comment>
<organism evidence="3 4">
    <name type="scientific">Cylindrotheca closterium</name>
    <dbReference type="NCBI Taxonomy" id="2856"/>
    <lineage>
        <taxon>Eukaryota</taxon>
        <taxon>Sar</taxon>
        <taxon>Stramenopiles</taxon>
        <taxon>Ochrophyta</taxon>
        <taxon>Bacillariophyta</taxon>
        <taxon>Bacillariophyceae</taxon>
        <taxon>Bacillariophycidae</taxon>
        <taxon>Bacillariales</taxon>
        <taxon>Bacillariaceae</taxon>
        <taxon>Cylindrotheca</taxon>
    </lineage>
</organism>
<keyword evidence="2" id="KW-0732">Signal</keyword>
<dbReference type="EMBL" id="CAKOGP040002069">
    <property type="protein sequence ID" value="CAJ1960680.1"/>
    <property type="molecule type" value="Genomic_DNA"/>
</dbReference>
<dbReference type="Proteomes" id="UP001295423">
    <property type="component" value="Unassembled WGS sequence"/>
</dbReference>
<accession>A0AAD2G2Z0</accession>
<evidence type="ECO:0000313" key="3">
    <source>
        <dbReference type="EMBL" id="CAJ1960680.1"/>
    </source>
</evidence>
<protein>
    <recommendedName>
        <fullName evidence="5">WSC domain-containing protein</fullName>
    </recommendedName>
</protein>
<evidence type="ECO:0008006" key="5">
    <source>
        <dbReference type="Google" id="ProtNLM"/>
    </source>
</evidence>
<gene>
    <name evidence="3" type="ORF">CYCCA115_LOCUS18840</name>
</gene>
<evidence type="ECO:0000313" key="4">
    <source>
        <dbReference type="Proteomes" id="UP001295423"/>
    </source>
</evidence>
<name>A0AAD2G2Z0_9STRA</name>
<sequence>MFLHTGTSTFVALLLMANNNANAQFLEYHGVGFCKDSEGVFYARGQAERFDDPQACLDHCLLLDDSDLVGFAYKSSNKRCHCNYNAGSEVIANCDRSVFTNGCRSNQGYTGSGIVISSDGPPSWRCFAYDPSPTFAPESFTFPSTTGPVASPVAEPVPMAAKKGVDRRNLQTSTPVASPIAQPTPSKGTKKGRGSKNKGKRMLQTSTPSVSPVIVATPVSEPAAKGIKKGSGQMKKKNDS</sequence>
<dbReference type="AlphaFoldDB" id="A0AAD2G2Z0"/>